<accession>A0AAN6NXX0</accession>
<feature type="transmembrane region" description="Helical" evidence="1">
    <location>
        <begin position="20"/>
        <end position="44"/>
    </location>
</feature>
<reference evidence="2" key="1">
    <citation type="journal article" date="2023" name="Mol. Phylogenet. Evol.">
        <title>Genome-scale phylogeny and comparative genomics of the fungal order Sordariales.</title>
        <authorList>
            <person name="Hensen N."/>
            <person name="Bonometti L."/>
            <person name="Westerberg I."/>
            <person name="Brannstrom I.O."/>
            <person name="Guillou S."/>
            <person name="Cros-Aarteil S."/>
            <person name="Calhoun S."/>
            <person name="Haridas S."/>
            <person name="Kuo A."/>
            <person name="Mondo S."/>
            <person name="Pangilinan J."/>
            <person name="Riley R."/>
            <person name="LaButti K."/>
            <person name="Andreopoulos B."/>
            <person name="Lipzen A."/>
            <person name="Chen C."/>
            <person name="Yan M."/>
            <person name="Daum C."/>
            <person name="Ng V."/>
            <person name="Clum A."/>
            <person name="Steindorff A."/>
            <person name="Ohm R.A."/>
            <person name="Martin F."/>
            <person name="Silar P."/>
            <person name="Natvig D.O."/>
            <person name="Lalanne C."/>
            <person name="Gautier V."/>
            <person name="Ament-Velasquez S.L."/>
            <person name="Kruys A."/>
            <person name="Hutchinson M.I."/>
            <person name="Powell A.J."/>
            <person name="Barry K."/>
            <person name="Miller A.N."/>
            <person name="Grigoriev I.V."/>
            <person name="Debuchy R."/>
            <person name="Gladieux P."/>
            <person name="Hiltunen Thoren M."/>
            <person name="Johannesson H."/>
        </authorList>
    </citation>
    <scope>NUCLEOTIDE SEQUENCE</scope>
    <source>
        <strain evidence="2">CBS 626.80</strain>
    </source>
</reference>
<evidence type="ECO:0000256" key="1">
    <source>
        <dbReference type="SAM" id="Phobius"/>
    </source>
</evidence>
<keyword evidence="3" id="KW-1185">Reference proteome</keyword>
<keyword evidence="1" id="KW-1133">Transmembrane helix</keyword>
<sequence>MFFSKNLDIFLPLELFCLLVNPLVSLFLFFSPLSHLLSPILLQWKEPPTSRQKMGQKPTRIHSLSVQPAMYQF</sequence>
<reference evidence="2" key="2">
    <citation type="submission" date="2023-06" db="EMBL/GenBank/DDBJ databases">
        <authorList>
            <consortium name="Lawrence Berkeley National Laboratory"/>
            <person name="Mondo S.J."/>
            <person name="Hensen N."/>
            <person name="Bonometti L."/>
            <person name="Westerberg I."/>
            <person name="Brannstrom I.O."/>
            <person name="Guillou S."/>
            <person name="Cros-Aarteil S."/>
            <person name="Calhoun S."/>
            <person name="Haridas S."/>
            <person name="Kuo A."/>
            <person name="Pangilinan J."/>
            <person name="Riley R."/>
            <person name="Labutti K."/>
            <person name="Andreopoulos B."/>
            <person name="Lipzen A."/>
            <person name="Chen C."/>
            <person name="Yanf M."/>
            <person name="Daum C."/>
            <person name="Ng V."/>
            <person name="Clum A."/>
            <person name="Steindorff A."/>
            <person name="Ohm R."/>
            <person name="Martin F."/>
            <person name="Silar P."/>
            <person name="Natvig D."/>
            <person name="Lalanne C."/>
            <person name="Gautier V."/>
            <person name="Ament-Velasquez S.L."/>
            <person name="Kruys A."/>
            <person name="Hutchinson M.I."/>
            <person name="Powell A.J."/>
            <person name="Barry K."/>
            <person name="Miller A.N."/>
            <person name="Grigoriev I.V."/>
            <person name="Debuchy R."/>
            <person name="Gladieux P."/>
            <person name="Thoren M.H."/>
            <person name="Johannesson H."/>
        </authorList>
    </citation>
    <scope>NUCLEOTIDE SEQUENCE</scope>
    <source>
        <strain evidence="2">CBS 626.80</strain>
    </source>
</reference>
<organism evidence="2 3">
    <name type="scientific">Pseudoneurospora amorphoporcata</name>
    <dbReference type="NCBI Taxonomy" id="241081"/>
    <lineage>
        <taxon>Eukaryota</taxon>
        <taxon>Fungi</taxon>
        <taxon>Dikarya</taxon>
        <taxon>Ascomycota</taxon>
        <taxon>Pezizomycotina</taxon>
        <taxon>Sordariomycetes</taxon>
        <taxon>Sordariomycetidae</taxon>
        <taxon>Sordariales</taxon>
        <taxon>Sordariaceae</taxon>
        <taxon>Pseudoneurospora</taxon>
    </lineage>
</organism>
<gene>
    <name evidence="2" type="ORF">QBC32DRAFT_337650</name>
</gene>
<evidence type="ECO:0000313" key="3">
    <source>
        <dbReference type="Proteomes" id="UP001303222"/>
    </source>
</evidence>
<dbReference type="Proteomes" id="UP001303222">
    <property type="component" value="Unassembled WGS sequence"/>
</dbReference>
<comment type="caution">
    <text evidence="2">The sequence shown here is derived from an EMBL/GenBank/DDBJ whole genome shotgun (WGS) entry which is preliminary data.</text>
</comment>
<name>A0AAN6NXX0_9PEZI</name>
<evidence type="ECO:0000313" key="2">
    <source>
        <dbReference type="EMBL" id="KAK3953970.1"/>
    </source>
</evidence>
<protein>
    <submittedName>
        <fullName evidence="2">Uncharacterized protein</fullName>
    </submittedName>
</protein>
<dbReference type="EMBL" id="MU859097">
    <property type="protein sequence ID" value="KAK3953970.1"/>
    <property type="molecule type" value="Genomic_DNA"/>
</dbReference>
<dbReference type="AlphaFoldDB" id="A0AAN6NXX0"/>
<keyword evidence="1" id="KW-0812">Transmembrane</keyword>
<proteinExistence type="predicted"/>
<keyword evidence="1" id="KW-0472">Membrane</keyword>